<evidence type="ECO:0000313" key="7">
    <source>
        <dbReference type="Proteomes" id="UP000198870"/>
    </source>
</evidence>
<dbReference type="Proteomes" id="UP000198870">
    <property type="component" value="Unassembled WGS sequence"/>
</dbReference>
<keyword evidence="7" id="KW-1185">Reference proteome</keyword>
<dbReference type="GO" id="GO:0016829">
    <property type="term" value="F:lyase activity"/>
    <property type="evidence" value="ECO:0007669"/>
    <property type="project" value="UniProtKB-KW"/>
</dbReference>
<sequence length="826" mass="91970">MAERVTLTDPALSHVFLDTLPRVRALREAHFNTGTEVCIERARWVTDYMKNLRPEGEPMIISRARAVNHYLGNRDPLFLDDNLLAGSTTSKPLGAPLYPELLGLTLWPELETISHRKVNPQTLSKEDAHICNFEIFPYWMDRTVLEVTRKKYGNPLSLRLMEKIVFYINGKAGCISHCVPHFETALAKGLSFVIADAAQREKRASDAMARDFYRAVQIAMAGIVAYAVRLSEAARTLAATEADPLRRAHYLEMAEVCSRVPAKPARTFREAVNSLWLCQVGIHGENINMAMSPGRLDQVLYPWYRRDVDEGRLTPEGALELGCCLWLKLADNTNLVPETAERLWGGSGSTPAVTLGGISPEGDDAVNDLTYILLKVTELMRLRDPSVNARYHVEKNSRAYRDRVSEVIESTGAIPAFHNDVADIETLRNQGVTEPDARDYAIVGCVELASAGRDFVASSSIMFNLEAALEMTFLNGKRTLTGDAQIGPVTGNPAGFTSFEAFWEAFKTQLKWLLEQAIELNECFGRVHQEILPSPLLSGLFKGPMEKGMDLVFGGARYNSSGGTHVAFPDVCDSLNAVEYGVFREKRVTMVEMMDAVAHNFEKPGQEVVRLWLANRTPRFGTDAPVAVKNARNLVQFIYDVYQEHINYRGGRYRPAYWTMTTHAGQGKLAGAMPHGRKAREPFSSGITPASQAAPSLTEAFRNVACLSGRCIPGGEALNIKYTPRAPGEDRGAYIDRFGSMVDAYFREGGLQVQFNVQTYEWLMAVKANPALDPEMIVRVSGYSAYFRDLSEAMQDELITRTQYDLASGRAVPLPFTAKERPDEFF</sequence>
<dbReference type="PANTHER" id="PTHR43641">
    <property type="entry name" value="FORMATE ACETYLTRANSFERASE 3-RELATED"/>
    <property type="match status" value="1"/>
</dbReference>
<name>A0A1G5ATT3_9BACT</name>
<organism evidence="6 7">
    <name type="scientific">Desulfoluna spongiiphila</name>
    <dbReference type="NCBI Taxonomy" id="419481"/>
    <lineage>
        <taxon>Bacteria</taxon>
        <taxon>Pseudomonadati</taxon>
        <taxon>Thermodesulfobacteriota</taxon>
        <taxon>Desulfobacteria</taxon>
        <taxon>Desulfobacterales</taxon>
        <taxon>Desulfolunaceae</taxon>
        <taxon>Desulfoluna</taxon>
    </lineage>
</organism>
<evidence type="ECO:0000256" key="1">
    <source>
        <dbReference type="ARBA" id="ARBA00022818"/>
    </source>
</evidence>
<dbReference type="InterPro" id="IPR019777">
    <property type="entry name" value="Form_AcTrfase_GR_CS"/>
</dbReference>
<dbReference type="PROSITE" id="PS00850">
    <property type="entry name" value="GLY_RADICAL_1"/>
    <property type="match status" value="1"/>
</dbReference>
<keyword evidence="1 3" id="KW-0556">Organic radical</keyword>
<protein>
    <submittedName>
        <fullName evidence="6">Formate C-acetyltransferase</fullName>
    </submittedName>
</protein>
<dbReference type="Gene3D" id="3.20.70.20">
    <property type="match status" value="1"/>
</dbReference>
<dbReference type="PROSITE" id="PS51149">
    <property type="entry name" value="GLY_RADICAL_2"/>
    <property type="match status" value="1"/>
</dbReference>
<gene>
    <name evidence="6" type="ORF">SAMN05216233_101447</name>
</gene>
<evidence type="ECO:0000256" key="2">
    <source>
        <dbReference type="ARBA" id="ARBA00023239"/>
    </source>
</evidence>
<dbReference type="PROSITE" id="PS51554">
    <property type="entry name" value="PFL"/>
    <property type="match status" value="1"/>
</dbReference>
<feature type="modified residue" description="Glycine radical" evidence="3">
    <location>
        <position position="782"/>
    </location>
</feature>
<evidence type="ECO:0000256" key="3">
    <source>
        <dbReference type="PROSITE-ProRule" id="PRU00493"/>
    </source>
</evidence>
<dbReference type="InterPro" id="IPR004184">
    <property type="entry name" value="PFL_dom"/>
</dbReference>
<reference evidence="6 7" key="1">
    <citation type="submission" date="2016-10" db="EMBL/GenBank/DDBJ databases">
        <authorList>
            <person name="de Groot N.N."/>
        </authorList>
    </citation>
    <scope>NUCLEOTIDE SEQUENCE [LARGE SCALE GENOMIC DNA]</scope>
    <source>
        <strain evidence="6 7">AA1</strain>
    </source>
</reference>
<dbReference type="AlphaFoldDB" id="A0A1G5ATT3"/>
<keyword evidence="2" id="KW-0456">Lyase</keyword>
<dbReference type="SUPFAM" id="SSF51998">
    <property type="entry name" value="PFL-like glycyl radical enzymes"/>
    <property type="match status" value="1"/>
</dbReference>
<dbReference type="GO" id="GO:0016740">
    <property type="term" value="F:transferase activity"/>
    <property type="evidence" value="ECO:0007669"/>
    <property type="project" value="UniProtKB-KW"/>
</dbReference>
<dbReference type="GO" id="GO:0005829">
    <property type="term" value="C:cytosol"/>
    <property type="evidence" value="ECO:0007669"/>
    <property type="project" value="TreeGrafter"/>
</dbReference>
<dbReference type="OrthoDB" id="9803969at2"/>
<dbReference type="PANTHER" id="PTHR43641:SF2">
    <property type="entry name" value="DEHYDRATASE YBIW-RELATED"/>
    <property type="match status" value="1"/>
</dbReference>
<accession>A0A1G5ATT3</accession>
<evidence type="ECO:0000313" key="6">
    <source>
        <dbReference type="EMBL" id="SCX81284.1"/>
    </source>
</evidence>
<evidence type="ECO:0000259" key="5">
    <source>
        <dbReference type="PROSITE" id="PS51554"/>
    </source>
</evidence>
<proteinExistence type="predicted"/>
<dbReference type="InterPro" id="IPR001150">
    <property type="entry name" value="Gly_radical"/>
</dbReference>
<dbReference type="STRING" id="419481.SAMN05216233_101447"/>
<evidence type="ECO:0000259" key="4">
    <source>
        <dbReference type="PROSITE" id="PS51149"/>
    </source>
</evidence>
<dbReference type="Pfam" id="PF01228">
    <property type="entry name" value="Gly_radical"/>
    <property type="match status" value="1"/>
</dbReference>
<keyword evidence="6" id="KW-0808">Transferase</keyword>
<dbReference type="InterPro" id="IPR051215">
    <property type="entry name" value="GRE"/>
</dbReference>
<feature type="domain" description="PFL" evidence="5">
    <location>
        <begin position="21"/>
        <end position="678"/>
    </location>
</feature>
<dbReference type="Pfam" id="PF02901">
    <property type="entry name" value="PFL-like"/>
    <property type="match status" value="1"/>
</dbReference>
<dbReference type="EMBL" id="FMUX01000001">
    <property type="protein sequence ID" value="SCX81284.1"/>
    <property type="molecule type" value="Genomic_DNA"/>
</dbReference>
<dbReference type="RefSeq" id="WP_092207741.1">
    <property type="nucleotide sequence ID" value="NZ_FMUX01000001.1"/>
</dbReference>
<feature type="domain" description="Glycine radical" evidence="4">
    <location>
        <begin position="684"/>
        <end position="807"/>
    </location>
</feature>